<evidence type="ECO:0000313" key="2">
    <source>
        <dbReference type="EMBL" id="OQO03532.1"/>
    </source>
</evidence>
<accession>A0A1V8SXA7</accession>
<keyword evidence="3" id="KW-1185">Reference proteome</keyword>
<dbReference type="Proteomes" id="UP000192596">
    <property type="component" value="Unassembled WGS sequence"/>
</dbReference>
<gene>
    <name evidence="2" type="ORF">B0A48_10196</name>
</gene>
<proteinExistence type="predicted"/>
<name>A0A1V8SXA7_9PEZI</name>
<dbReference type="EMBL" id="NAJO01000024">
    <property type="protein sequence ID" value="OQO03532.1"/>
    <property type="molecule type" value="Genomic_DNA"/>
</dbReference>
<sequence length="102" mass="11049">MKPTNPTSLKVRDPPYHESWKYRVLVATLERLWPAAPEQHEQQTAAPPAGQQQQHTAPRHLQHKARHTAAFLSDLGPAPTLRPGPAWLNATPGAGAGAGVLT</sequence>
<protein>
    <submittedName>
        <fullName evidence="2">Uncharacterized protein</fullName>
    </submittedName>
</protein>
<reference evidence="3" key="1">
    <citation type="submission" date="2017-03" db="EMBL/GenBank/DDBJ databases">
        <title>Genomes of endolithic fungi from Antarctica.</title>
        <authorList>
            <person name="Coleine C."/>
            <person name="Masonjones S."/>
            <person name="Stajich J.E."/>
        </authorList>
    </citation>
    <scope>NUCLEOTIDE SEQUENCE [LARGE SCALE GENOMIC DNA]</scope>
    <source>
        <strain evidence="3">CCFEE 5527</strain>
    </source>
</reference>
<feature type="region of interest" description="Disordered" evidence="1">
    <location>
        <begin position="35"/>
        <end position="66"/>
    </location>
</feature>
<feature type="compositionally biased region" description="Basic residues" evidence="1">
    <location>
        <begin position="57"/>
        <end position="66"/>
    </location>
</feature>
<feature type="region of interest" description="Disordered" evidence="1">
    <location>
        <begin position="83"/>
        <end position="102"/>
    </location>
</feature>
<dbReference type="AlphaFoldDB" id="A0A1V8SXA7"/>
<evidence type="ECO:0000313" key="3">
    <source>
        <dbReference type="Proteomes" id="UP000192596"/>
    </source>
</evidence>
<evidence type="ECO:0000256" key="1">
    <source>
        <dbReference type="SAM" id="MobiDB-lite"/>
    </source>
</evidence>
<organism evidence="2 3">
    <name type="scientific">Cryoendolithus antarcticus</name>
    <dbReference type="NCBI Taxonomy" id="1507870"/>
    <lineage>
        <taxon>Eukaryota</taxon>
        <taxon>Fungi</taxon>
        <taxon>Dikarya</taxon>
        <taxon>Ascomycota</taxon>
        <taxon>Pezizomycotina</taxon>
        <taxon>Dothideomycetes</taxon>
        <taxon>Dothideomycetidae</taxon>
        <taxon>Cladosporiales</taxon>
        <taxon>Cladosporiaceae</taxon>
        <taxon>Cryoendolithus</taxon>
    </lineage>
</organism>
<comment type="caution">
    <text evidence="2">The sequence shown here is derived from an EMBL/GenBank/DDBJ whole genome shotgun (WGS) entry which is preliminary data.</text>
</comment>
<feature type="compositionally biased region" description="Low complexity" evidence="1">
    <location>
        <begin position="42"/>
        <end position="56"/>
    </location>
</feature>
<dbReference type="InParanoid" id="A0A1V8SXA7"/>